<dbReference type="InterPro" id="IPR008728">
    <property type="entry name" value="Elongator_complex_protein_4"/>
</dbReference>
<dbReference type="Proteomes" id="UP000013776">
    <property type="component" value="Unassembled WGS sequence"/>
</dbReference>
<evidence type="ECO:0000256" key="8">
    <source>
        <dbReference type="ARBA" id="ARBA00023242"/>
    </source>
</evidence>
<dbReference type="AlphaFoldDB" id="R4X7Z2"/>
<evidence type="ECO:0000313" key="10">
    <source>
        <dbReference type="EMBL" id="CCG81590.1"/>
    </source>
</evidence>
<reference evidence="10 11" key="1">
    <citation type="journal article" date="2013" name="MBio">
        <title>Genome sequencing of the plant pathogen Taphrina deformans, the causal agent of peach leaf curl.</title>
        <authorList>
            <person name="Cisse O.H."/>
            <person name="Almeida J.M.G.C.F."/>
            <person name="Fonseca A."/>
            <person name="Kumar A.A."/>
            <person name="Salojaervi J."/>
            <person name="Overmyer K."/>
            <person name="Hauser P.M."/>
            <person name="Pagni M."/>
        </authorList>
    </citation>
    <scope>NUCLEOTIDE SEQUENCE [LARGE SCALE GENOMIC DNA]</scope>
    <source>
        <strain evidence="11">PYCC 5710 / ATCC 11124 / CBS 356.35 / IMI 108563 / JCM 9778 / NBRC 8474</strain>
    </source>
</reference>
<dbReference type="eggNOG" id="KOG3949">
    <property type="taxonomic scope" value="Eukaryota"/>
</dbReference>
<gene>
    <name evidence="10" type="ORF">TAPDE_001238</name>
</gene>
<name>R4X7Z2_TAPDE</name>
<dbReference type="GO" id="GO:0002098">
    <property type="term" value="P:tRNA wobble uridine modification"/>
    <property type="evidence" value="ECO:0007669"/>
    <property type="project" value="InterPro"/>
</dbReference>
<comment type="subcellular location">
    <subcellularLocation>
        <location evidence="2">Cytoplasm</location>
    </subcellularLocation>
    <subcellularLocation>
        <location evidence="1">Nucleus</location>
    </subcellularLocation>
</comment>
<protein>
    <recommendedName>
        <fullName evidence="5">Elongator complex protein 4</fullName>
    </recommendedName>
</protein>
<dbReference type="Pfam" id="PF05625">
    <property type="entry name" value="PAXNEB"/>
    <property type="match status" value="1"/>
</dbReference>
<sequence length="354" mass="38637">MSFRKRERPNASSQPLPRGVRPSAANGVPVTSSGCMSLDTVLSGHGGMPVGSGLVIEENGTTDFSSVLLRYFAVEGLLQGQNLWIGGGVGEHWVRDLPAATDVVAEDETSNKRLEERMKIAWRYSSLGDFGSGLRAQNRPLPSNNNNADSPKDPYCHAYDLTKRMITTTMADQLHYSPPCSGSGDPFTPLLASLVQTIQKTTGIIRCVLPGVLSPAVYPPSASQSKYLVKFANNLRAILRAHPSRLLVMMSMPLDLYPRETSSTTWVELLMDGIIELTPLPPNPADRDGPQGLLKIHKVPLLERLSMEADLSFKVTRKRFSIEAWSLPALGEEEPREGGGTLKDVKPTNIDISF</sequence>
<organism evidence="10 11">
    <name type="scientific">Taphrina deformans (strain PYCC 5710 / ATCC 11124 / CBS 356.35 / IMI 108563 / JCM 9778 / NBRC 8474)</name>
    <name type="common">Peach leaf curl fungus</name>
    <name type="synonym">Lalaria deformans</name>
    <dbReference type="NCBI Taxonomy" id="1097556"/>
    <lineage>
        <taxon>Eukaryota</taxon>
        <taxon>Fungi</taxon>
        <taxon>Dikarya</taxon>
        <taxon>Ascomycota</taxon>
        <taxon>Taphrinomycotina</taxon>
        <taxon>Taphrinomycetes</taxon>
        <taxon>Taphrinales</taxon>
        <taxon>Taphrinaceae</taxon>
        <taxon>Taphrina</taxon>
    </lineage>
</organism>
<dbReference type="VEuPathDB" id="FungiDB:TAPDE_001238"/>
<evidence type="ECO:0000256" key="2">
    <source>
        <dbReference type="ARBA" id="ARBA00004496"/>
    </source>
</evidence>
<dbReference type="UniPathway" id="UPA00988"/>
<comment type="similarity">
    <text evidence="4">Belongs to the ELP4 family.</text>
</comment>
<dbReference type="STRING" id="1097556.R4X7Z2"/>
<dbReference type="GO" id="GO:0008023">
    <property type="term" value="C:transcription elongation factor complex"/>
    <property type="evidence" value="ECO:0007669"/>
    <property type="project" value="TreeGrafter"/>
</dbReference>
<proteinExistence type="inferred from homology"/>
<dbReference type="PROSITE" id="PS51257">
    <property type="entry name" value="PROKAR_LIPOPROTEIN"/>
    <property type="match status" value="1"/>
</dbReference>
<dbReference type="PANTHER" id="PTHR12896:SF1">
    <property type="entry name" value="ELONGATOR COMPLEX PROTEIN 4"/>
    <property type="match status" value="1"/>
</dbReference>
<keyword evidence="7" id="KW-0819">tRNA processing</keyword>
<evidence type="ECO:0000256" key="6">
    <source>
        <dbReference type="ARBA" id="ARBA00022490"/>
    </source>
</evidence>
<evidence type="ECO:0000256" key="4">
    <source>
        <dbReference type="ARBA" id="ARBA00007573"/>
    </source>
</evidence>
<dbReference type="PANTHER" id="PTHR12896">
    <property type="entry name" value="PAX6 NEIGHBOR PROTEIN PAXNEB"/>
    <property type="match status" value="1"/>
</dbReference>
<evidence type="ECO:0000313" key="11">
    <source>
        <dbReference type="Proteomes" id="UP000013776"/>
    </source>
</evidence>
<dbReference type="EMBL" id="CAHR02000046">
    <property type="protein sequence ID" value="CCG81590.1"/>
    <property type="molecule type" value="Genomic_DNA"/>
</dbReference>
<evidence type="ECO:0000256" key="5">
    <source>
        <dbReference type="ARBA" id="ARBA00020265"/>
    </source>
</evidence>
<evidence type="ECO:0000256" key="3">
    <source>
        <dbReference type="ARBA" id="ARBA00005043"/>
    </source>
</evidence>
<dbReference type="CDD" id="cd19494">
    <property type="entry name" value="Elp4"/>
    <property type="match status" value="1"/>
</dbReference>
<keyword evidence="11" id="KW-1185">Reference proteome</keyword>
<evidence type="ECO:0000256" key="1">
    <source>
        <dbReference type="ARBA" id="ARBA00004123"/>
    </source>
</evidence>
<dbReference type="GO" id="GO:0033588">
    <property type="term" value="C:elongator holoenzyme complex"/>
    <property type="evidence" value="ECO:0007669"/>
    <property type="project" value="InterPro"/>
</dbReference>
<keyword evidence="8" id="KW-0539">Nucleus</keyword>
<evidence type="ECO:0000256" key="7">
    <source>
        <dbReference type="ARBA" id="ARBA00022694"/>
    </source>
</evidence>
<comment type="caution">
    <text evidence="10">The sequence shown here is derived from an EMBL/GenBank/DDBJ whole genome shotgun (WGS) entry which is preliminary data.</text>
</comment>
<accession>R4X7Z2</accession>
<dbReference type="OrthoDB" id="289162at2759"/>
<feature type="region of interest" description="Disordered" evidence="9">
    <location>
        <begin position="1"/>
        <end position="29"/>
    </location>
</feature>
<keyword evidence="6" id="KW-0963">Cytoplasm</keyword>
<dbReference type="Gene3D" id="3.40.50.300">
    <property type="entry name" value="P-loop containing nucleotide triphosphate hydrolases"/>
    <property type="match status" value="1"/>
</dbReference>
<dbReference type="InterPro" id="IPR027417">
    <property type="entry name" value="P-loop_NTPase"/>
</dbReference>
<evidence type="ECO:0000256" key="9">
    <source>
        <dbReference type="SAM" id="MobiDB-lite"/>
    </source>
</evidence>
<comment type="pathway">
    <text evidence="3">tRNA modification; 5-methoxycarbonylmethyl-2-thiouridine-tRNA biosynthesis.</text>
</comment>
<dbReference type="GO" id="GO:0005737">
    <property type="term" value="C:cytoplasm"/>
    <property type="evidence" value="ECO:0007669"/>
    <property type="project" value="UniProtKB-SubCell"/>
</dbReference>